<accession>A0ABV6AN71</accession>
<name>A0ABV6AN71_9HYPH</name>
<gene>
    <name evidence="2" type="ORF">ACFFP0_24715</name>
</gene>
<sequence length="94" mass="10412">MVVITCPHCSKPFTPEAPAAVGLTERQNKLFKFIKVYIRENSGVAPNFDEMKSFLGVSSKTTVHHLLSELEVRGVIRRLPNKTRAISIVGEATC</sequence>
<dbReference type="PANTHER" id="PTHR33516">
    <property type="entry name" value="LEXA REPRESSOR"/>
    <property type="match status" value="1"/>
</dbReference>
<dbReference type="InterPro" id="IPR036388">
    <property type="entry name" value="WH-like_DNA-bd_sf"/>
</dbReference>
<organism evidence="2 3">
    <name type="scientific">Rhizobium puerariae</name>
    <dbReference type="NCBI Taxonomy" id="1585791"/>
    <lineage>
        <taxon>Bacteria</taxon>
        <taxon>Pseudomonadati</taxon>
        <taxon>Pseudomonadota</taxon>
        <taxon>Alphaproteobacteria</taxon>
        <taxon>Hyphomicrobiales</taxon>
        <taxon>Rhizobiaceae</taxon>
        <taxon>Rhizobium/Agrobacterium group</taxon>
        <taxon>Rhizobium</taxon>
    </lineage>
</organism>
<keyword evidence="3" id="KW-1185">Reference proteome</keyword>
<evidence type="ECO:0000313" key="3">
    <source>
        <dbReference type="Proteomes" id="UP001589692"/>
    </source>
</evidence>
<dbReference type="PANTHER" id="PTHR33516:SF2">
    <property type="entry name" value="LEXA REPRESSOR-RELATED"/>
    <property type="match status" value="1"/>
</dbReference>
<proteinExistence type="predicted"/>
<comment type="caution">
    <text evidence="2">The sequence shown here is derived from an EMBL/GenBank/DDBJ whole genome shotgun (WGS) entry which is preliminary data.</text>
</comment>
<protein>
    <submittedName>
        <fullName evidence="2">LexA family protein</fullName>
    </submittedName>
</protein>
<dbReference type="Proteomes" id="UP001589692">
    <property type="component" value="Unassembled WGS sequence"/>
</dbReference>
<reference evidence="2 3" key="1">
    <citation type="submission" date="2024-09" db="EMBL/GenBank/DDBJ databases">
        <authorList>
            <person name="Sun Q."/>
            <person name="Mori K."/>
        </authorList>
    </citation>
    <scope>NUCLEOTIDE SEQUENCE [LARGE SCALE GENOMIC DNA]</scope>
    <source>
        <strain evidence="2 3">TBRC 4938</strain>
    </source>
</reference>
<dbReference type="Pfam" id="PF01726">
    <property type="entry name" value="LexA_DNA_bind"/>
    <property type="match status" value="1"/>
</dbReference>
<dbReference type="SUPFAM" id="SSF46785">
    <property type="entry name" value="Winged helix' DNA-binding domain"/>
    <property type="match status" value="1"/>
</dbReference>
<dbReference type="InterPro" id="IPR006199">
    <property type="entry name" value="LexA_DNA-bd_dom"/>
</dbReference>
<evidence type="ECO:0000313" key="2">
    <source>
        <dbReference type="EMBL" id="MFB9952064.1"/>
    </source>
</evidence>
<dbReference type="InterPro" id="IPR050077">
    <property type="entry name" value="LexA_repressor"/>
</dbReference>
<dbReference type="EMBL" id="JBHMAA010000032">
    <property type="protein sequence ID" value="MFB9952064.1"/>
    <property type="molecule type" value="Genomic_DNA"/>
</dbReference>
<dbReference type="InterPro" id="IPR036390">
    <property type="entry name" value="WH_DNA-bd_sf"/>
</dbReference>
<evidence type="ECO:0000259" key="1">
    <source>
        <dbReference type="Pfam" id="PF01726"/>
    </source>
</evidence>
<dbReference type="RefSeq" id="WP_377264881.1">
    <property type="nucleotide sequence ID" value="NZ_JBHMAA010000032.1"/>
</dbReference>
<dbReference type="Gene3D" id="1.10.10.10">
    <property type="entry name" value="Winged helix-like DNA-binding domain superfamily/Winged helix DNA-binding domain"/>
    <property type="match status" value="1"/>
</dbReference>
<feature type="domain" description="LexA repressor DNA-binding" evidence="1">
    <location>
        <begin position="22"/>
        <end position="85"/>
    </location>
</feature>